<feature type="domain" description="Helicase ATP-binding" evidence="5">
    <location>
        <begin position="74"/>
        <end position="211"/>
    </location>
</feature>
<evidence type="ECO:0000256" key="4">
    <source>
        <dbReference type="ARBA" id="ARBA00022840"/>
    </source>
</evidence>
<dbReference type="EMBL" id="CP096829">
    <property type="protein sequence ID" value="UPZ17979.1"/>
    <property type="molecule type" value="Genomic_DNA"/>
</dbReference>
<dbReference type="PROSITE" id="PS51192">
    <property type="entry name" value="HELICASE_ATP_BIND_1"/>
    <property type="match status" value="1"/>
</dbReference>
<evidence type="ECO:0000256" key="1">
    <source>
        <dbReference type="ARBA" id="ARBA00022741"/>
    </source>
</evidence>
<evidence type="ECO:0000313" key="7">
    <source>
        <dbReference type="EMBL" id="UPZ17979.1"/>
    </source>
</evidence>
<name>A0ABY4LY14_9FLAO</name>
<keyword evidence="1" id="KW-0547">Nucleotide-binding</keyword>
<dbReference type="InterPro" id="IPR011545">
    <property type="entry name" value="DEAD/DEAH_box_helicase_dom"/>
</dbReference>
<gene>
    <name evidence="7" type="ORF">M0M44_11670</name>
</gene>
<keyword evidence="2" id="KW-0378">Hydrolase</keyword>
<reference evidence="7 8" key="1">
    <citation type="submission" date="2022-04" db="EMBL/GenBank/DDBJ databases">
        <authorList>
            <person name="Ra J.-S."/>
            <person name="Kim S.-B."/>
        </authorList>
    </citation>
    <scope>NUCLEOTIDE SEQUENCE [LARGE SCALE GENOMIC DNA]</scope>
    <source>
        <strain evidence="7 8">MMS21-Er5</strain>
    </source>
</reference>
<dbReference type="InterPro" id="IPR050474">
    <property type="entry name" value="Hel308_SKI2-like"/>
</dbReference>
<dbReference type="PANTHER" id="PTHR47961">
    <property type="entry name" value="DNA POLYMERASE THETA, PUTATIVE (AFU_ORTHOLOGUE AFUA_1G05260)-RELATED"/>
    <property type="match status" value="1"/>
</dbReference>
<evidence type="ECO:0000256" key="3">
    <source>
        <dbReference type="ARBA" id="ARBA00022806"/>
    </source>
</evidence>
<organism evidence="7 8">
    <name type="scientific">Flavobacterium humidisoli</name>
    <dbReference type="NCBI Taxonomy" id="2937442"/>
    <lineage>
        <taxon>Bacteria</taxon>
        <taxon>Pseudomonadati</taxon>
        <taxon>Bacteroidota</taxon>
        <taxon>Flavobacteriia</taxon>
        <taxon>Flavobacteriales</taxon>
        <taxon>Flavobacteriaceae</taxon>
        <taxon>Flavobacterium</taxon>
    </lineage>
</organism>
<sequence>MINQNNREDIIKLLDSNADEVSIKDLFLYDLSPYYKEKKDESFFSKQMEFILEKNVINHGNRRISFTDEQKTLYDQIVQNKRVVISAPTSFGKTMLIKEYIFNEQPDCIVFLVPTNSLADELLEDFNSIFRPCGYTIFDTLKSESVIAKKSIFIGTQEKYYQIYDEYKVEIDLFVIDEAYKLSDKINSSREVILNRAFIDTLSVSKKVVLLLPLVNKINGLEAFEFKICKSEYAPVAKNFIAEADFLGIVLEKVHNSKESNLIYFNSPNDAEKFFETNLKKSTVFSVLPNSWVQRVESDFHPEWIPIKALKAGFGIHYGPMPKFMQKKVIDLFNNGLIKNLLATSSVIEGVNTPTKNIFITTAKDIMGGKNIIKFKNLIGRAGRLGIHKVGNVFYKAKHQSYFDLCNLPYSALSLDFLIKDEAQVIEINREEEYKSVYLNGSVSGDSEQSYKEKTKSYLDDSFNGKIPLEVISSLLNKYGFTITQYTDLLEFVRGPGTNLFSILAKLKSLDTTNVNNNSLSTILSSGHPTIPDIVKVLITNKHFSKMEISHVVSIVIKMIYNVIPYKVIPAIEFIIELDDIYVHYNNRRLINPKVKAEANKNKVMFLNKFIGDNNVNVEESKKVMTKLFEYGIPYFRVRKHINDIVERVSENFSAYDIKNVILETKSMSDLRIYFE</sequence>
<dbReference type="Proteomes" id="UP000829998">
    <property type="component" value="Chromosome"/>
</dbReference>
<dbReference type="SMART" id="SM00490">
    <property type="entry name" value="HELICc"/>
    <property type="match status" value="1"/>
</dbReference>
<dbReference type="InterPro" id="IPR014001">
    <property type="entry name" value="Helicase_ATP-bd"/>
</dbReference>
<dbReference type="SMART" id="SM00487">
    <property type="entry name" value="DEXDc"/>
    <property type="match status" value="1"/>
</dbReference>
<accession>A0ABY4LY14</accession>
<keyword evidence="4" id="KW-0067">ATP-binding</keyword>
<dbReference type="InterPro" id="IPR027417">
    <property type="entry name" value="P-loop_NTPase"/>
</dbReference>
<dbReference type="RefSeq" id="WP_248729917.1">
    <property type="nucleotide sequence ID" value="NZ_CP096829.1"/>
</dbReference>
<dbReference type="Gene3D" id="3.40.50.300">
    <property type="entry name" value="P-loop containing nucleotide triphosphate hydrolases"/>
    <property type="match status" value="2"/>
</dbReference>
<dbReference type="Pfam" id="PF00271">
    <property type="entry name" value="Helicase_C"/>
    <property type="match status" value="1"/>
</dbReference>
<evidence type="ECO:0000256" key="2">
    <source>
        <dbReference type="ARBA" id="ARBA00022801"/>
    </source>
</evidence>
<evidence type="ECO:0000259" key="5">
    <source>
        <dbReference type="PROSITE" id="PS51192"/>
    </source>
</evidence>
<dbReference type="GO" id="GO:0004386">
    <property type="term" value="F:helicase activity"/>
    <property type="evidence" value="ECO:0007669"/>
    <property type="project" value="UniProtKB-KW"/>
</dbReference>
<protein>
    <submittedName>
        <fullName evidence="7">DEAD/DEAH box helicase</fullName>
    </submittedName>
</protein>
<dbReference type="PROSITE" id="PS51194">
    <property type="entry name" value="HELICASE_CTER"/>
    <property type="match status" value="1"/>
</dbReference>
<keyword evidence="3 7" id="KW-0347">Helicase</keyword>
<proteinExistence type="predicted"/>
<evidence type="ECO:0000313" key="8">
    <source>
        <dbReference type="Proteomes" id="UP000829998"/>
    </source>
</evidence>
<keyword evidence="8" id="KW-1185">Reference proteome</keyword>
<evidence type="ECO:0000259" key="6">
    <source>
        <dbReference type="PROSITE" id="PS51194"/>
    </source>
</evidence>
<dbReference type="PANTHER" id="PTHR47961:SF6">
    <property type="entry name" value="DNA-DIRECTED DNA POLYMERASE"/>
    <property type="match status" value="1"/>
</dbReference>
<dbReference type="Pfam" id="PF00270">
    <property type="entry name" value="DEAD"/>
    <property type="match status" value="1"/>
</dbReference>
<dbReference type="InterPro" id="IPR001650">
    <property type="entry name" value="Helicase_C-like"/>
</dbReference>
<dbReference type="SUPFAM" id="SSF52540">
    <property type="entry name" value="P-loop containing nucleoside triphosphate hydrolases"/>
    <property type="match status" value="2"/>
</dbReference>
<feature type="domain" description="Helicase C-terminal" evidence="6">
    <location>
        <begin position="246"/>
        <end position="434"/>
    </location>
</feature>